<evidence type="ECO:0000313" key="2">
    <source>
        <dbReference type="EMBL" id="MEA5366601.1"/>
    </source>
</evidence>
<dbReference type="InterPro" id="IPR050266">
    <property type="entry name" value="AB_hydrolase_sf"/>
</dbReference>
<evidence type="ECO:0000259" key="1">
    <source>
        <dbReference type="Pfam" id="PF12697"/>
    </source>
</evidence>
<dbReference type="PANTHER" id="PTHR43798">
    <property type="entry name" value="MONOACYLGLYCEROL LIPASE"/>
    <property type="match status" value="1"/>
</dbReference>
<dbReference type="SUPFAM" id="SSF53474">
    <property type="entry name" value="alpha/beta-Hydrolases"/>
    <property type="match status" value="1"/>
</dbReference>
<name>A0ABU5RJX7_9PSEU</name>
<dbReference type="Proteomes" id="UP001304298">
    <property type="component" value="Unassembled WGS sequence"/>
</dbReference>
<protein>
    <submittedName>
        <fullName evidence="2">Alpha/beta hydrolase</fullName>
    </submittedName>
</protein>
<organism evidence="2 3">
    <name type="scientific">Amycolatopsis heterodermiae</name>
    <dbReference type="NCBI Taxonomy" id="3110235"/>
    <lineage>
        <taxon>Bacteria</taxon>
        <taxon>Bacillati</taxon>
        <taxon>Actinomycetota</taxon>
        <taxon>Actinomycetes</taxon>
        <taxon>Pseudonocardiales</taxon>
        <taxon>Pseudonocardiaceae</taxon>
        <taxon>Amycolatopsis</taxon>
    </lineage>
</organism>
<comment type="caution">
    <text evidence="2">The sequence shown here is derived from an EMBL/GenBank/DDBJ whole genome shotgun (WGS) entry which is preliminary data.</text>
</comment>
<dbReference type="RefSeq" id="WP_323335942.1">
    <property type="nucleotide sequence ID" value="NZ_JAYFSI010000016.1"/>
</dbReference>
<sequence length="273" mass="29480">MTEYRSIDSLDGTAIGYTHRGAGPGLVIVPGNNRMAHNYDRLAGELADRFAVSVIDRRGRGASGPQGPDYRLEREIEDLRAVQRAEDAHLVFGHSYGGLVALQSARADRSLDRLVVYEPAVSLNGSFDLSFLPEFERLLAAGRRTRAMALFLHRTHLTPLPGSTPRVVFLALAALLVGGRSGAEMRDLMPTTPPELTEVARYDSDGATYAEVMARTLLLGGTKAPAYLLGVLEPLSRVIPRARVELLDGADHNAPDESAPRAVAEHLAAFFAG</sequence>
<keyword evidence="2" id="KW-0378">Hydrolase</keyword>
<dbReference type="InterPro" id="IPR000073">
    <property type="entry name" value="AB_hydrolase_1"/>
</dbReference>
<gene>
    <name evidence="2" type="ORF">VA596_44220</name>
</gene>
<dbReference type="PANTHER" id="PTHR43798:SF33">
    <property type="entry name" value="HYDROLASE, PUTATIVE (AFU_ORTHOLOGUE AFUA_2G14860)-RELATED"/>
    <property type="match status" value="1"/>
</dbReference>
<dbReference type="Gene3D" id="3.40.50.1820">
    <property type="entry name" value="alpha/beta hydrolase"/>
    <property type="match status" value="1"/>
</dbReference>
<feature type="domain" description="AB hydrolase-1" evidence="1">
    <location>
        <begin position="26"/>
        <end position="265"/>
    </location>
</feature>
<proteinExistence type="predicted"/>
<dbReference type="GO" id="GO:0016787">
    <property type="term" value="F:hydrolase activity"/>
    <property type="evidence" value="ECO:0007669"/>
    <property type="project" value="UniProtKB-KW"/>
</dbReference>
<keyword evidence="3" id="KW-1185">Reference proteome</keyword>
<dbReference type="InterPro" id="IPR029058">
    <property type="entry name" value="AB_hydrolase_fold"/>
</dbReference>
<evidence type="ECO:0000313" key="3">
    <source>
        <dbReference type="Proteomes" id="UP001304298"/>
    </source>
</evidence>
<accession>A0ABU5RJX7</accession>
<dbReference type="Pfam" id="PF12697">
    <property type="entry name" value="Abhydrolase_6"/>
    <property type="match status" value="1"/>
</dbReference>
<reference evidence="2 3" key="1">
    <citation type="submission" date="2023-12" db="EMBL/GenBank/DDBJ databases">
        <title>Amycolatopsis sp. V23-08.</title>
        <authorList>
            <person name="Somphong A."/>
        </authorList>
    </citation>
    <scope>NUCLEOTIDE SEQUENCE [LARGE SCALE GENOMIC DNA]</scope>
    <source>
        <strain evidence="2 3">V23-08</strain>
    </source>
</reference>
<dbReference type="EMBL" id="JAYFSI010000016">
    <property type="protein sequence ID" value="MEA5366601.1"/>
    <property type="molecule type" value="Genomic_DNA"/>
</dbReference>